<dbReference type="KEGG" id="cvn:111117245"/>
<dbReference type="InterPro" id="IPR007527">
    <property type="entry name" value="Znf_SWIM"/>
</dbReference>
<evidence type="ECO:0000256" key="1">
    <source>
        <dbReference type="PROSITE-ProRule" id="PRU00325"/>
    </source>
</evidence>
<dbReference type="PROSITE" id="PS50966">
    <property type="entry name" value="ZF_SWIM"/>
    <property type="match status" value="1"/>
</dbReference>
<dbReference type="Proteomes" id="UP000694844">
    <property type="component" value="Chromosome 10"/>
</dbReference>
<keyword evidence="3" id="KW-1185">Reference proteome</keyword>
<dbReference type="AlphaFoldDB" id="A0A8B8C8F3"/>
<keyword evidence="1" id="KW-0862">Zinc</keyword>
<protein>
    <submittedName>
        <fullName evidence="4">Uncharacterized protein LOC111117245</fullName>
    </submittedName>
</protein>
<accession>A0A8B8C8F3</accession>
<dbReference type="OrthoDB" id="6134881at2759"/>
<name>A0A8B8C8F3_CRAVI</name>
<dbReference type="PANTHER" id="PTHR47526">
    <property type="entry name" value="ATP-DEPENDENT DNA HELICASE"/>
    <property type="match status" value="1"/>
</dbReference>
<dbReference type="GO" id="GO:0008270">
    <property type="term" value="F:zinc ion binding"/>
    <property type="evidence" value="ECO:0007669"/>
    <property type="project" value="UniProtKB-KW"/>
</dbReference>
<feature type="domain" description="SWIM-type" evidence="2">
    <location>
        <begin position="70"/>
        <end position="124"/>
    </location>
</feature>
<organism evidence="3 4">
    <name type="scientific">Crassostrea virginica</name>
    <name type="common">Eastern oyster</name>
    <dbReference type="NCBI Taxonomy" id="6565"/>
    <lineage>
        <taxon>Eukaryota</taxon>
        <taxon>Metazoa</taxon>
        <taxon>Spiralia</taxon>
        <taxon>Lophotrochozoa</taxon>
        <taxon>Mollusca</taxon>
        <taxon>Bivalvia</taxon>
        <taxon>Autobranchia</taxon>
        <taxon>Pteriomorphia</taxon>
        <taxon>Ostreida</taxon>
        <taxon>Ostreoidea</taxon>
        <taxon>Ostreidae</taxon>
        <taxon>Crassostrea</taxon>
    </lineage>
</organism>
<dbReference type="PANTHER" id="PTHR47526:SF3">
    <property type="entry name" value="PHD-TYPE DOMAIN-CONTAINING PROTEIN"/>
    <property type="match status" value="1"/>
</dbReference>
<proteinExistence type="predicted"/>
<keyword evidence="1" id="KW-0863">Zinc-finger</keyword>
<keyword evidence="1" id="KW-0479">Metal-binding</keyword>
<dbReference type="GeneID" id="111117245"/>
<gene>
    <name evidence="4" type="primary">LOC111117245</name>
</gene>
<evidence type="ECO:0000313" key="4">
    <source>
        <dbReference type="RefSeq" id="XP_022312022.1"/>
    </source>
</evidence>
<reference evidence="4" key="1">
    <citation type="submission" date="2025-08" db="UniProtKB">
        <authorList>
            <consortium name="RefSeq"/>
        </authorList>
    </citation>
    <scope>IDENTIFICATION</scope>
    <source>
        <tissue evidence="4">Whole sample</tissue>
    </source>
</reference>
<dbReference type="RefSeq" id="XP_022312022.1">
    <property type="nucleotide sequence ID" value="XM_022456314.1"/>
</dbReference>
<evidence type="ECO:0000259" key="2">
    <source>
        <dbReference type="PROSITE" id="PS50966"/>
    </source>
</evidence>
<evidence type="ECO:0000313" key="3">
    <source>
        <dbReference type="Proteomes" id="UP000694844"/>
    </source>
</evidence>
<sequence length="267" mass="29829">MADVASLDDIPGNFSPSYLPYSPTLRQKQRAIAFVKDCYVKDAYIYLSSKDTIQIKSQVFRSQRKSEEPHKVNIDLLKTNNTISDAHCSCKAGFHNSTLTGNRYLYPWVSGQCAHILAVILTIEQWKIAGLKEIPSHPSSTSLPQQWDKPRGPKICSEPVSQMIICRPTNLNRKRKPVVASFVDTRMSDITDRDMQKLKSLKSSPISYCVDKTCPSVETVFGKFPIGSPLAYHAPLIQPITTPRSTTHNCGDTVFPRALPTCINLDS</sequence>